<keyword evidence="1" id="KW-0472">Membrane</keyword>
<reference evidence="2" key="1">
    <citation type="submission" date="2022-08" db="EMBL/GenBank/DDBJ databases">
        <authorList>
            <person name="Gutierrez-Valencia J."/>
        </authorList>
    </citation>
    <scope>NUCLEOTIDE SEQUENCE</scope>
</reference>
<keyword evidence="1" id="KW-1133">Transmembrane helix</keyword>
<dbReference type="AlphaFoldDB" id="A0AAV0P7D2"/>
<sequence length="156" mass="17484">MIIGVLRHGLEKNPISRFRTAIGFQVTVLSVISLLTLFSSFHGFVLILSSFGGFLRPLSEEVGSPRYITRIPMVIDVLSCLIRNLMNEQKRAMGGRYVNGVLVITSYSTAGSLFYIEIDSETEKTSNEIQTTDTMPEEMAFAKQLVGIFRHWSGHH</sequence>
<dbReference type="EMBL" id="CAMGYJ010000008">
    <property type="protein sequence ID" value="CAI0466726.1"/>
    <property type="molecule type" value="Genomic_DNA"/>
</dbReference>
<evidence type="ECO:0000313" key="2">
    <source>
        <dbReference type="EMBL" id="CAI0466726.1"/>
    </source>
</evidence>
<protein>
    <submittedName>
        <fullName evidence="2">Uncharacterized protein</fullName>
    </submittedName>
</protein>
<gene>
    <name evidence="2" type="ORF">LITE_LOCUS37151</name>
</gene>
<dbReference type="Proteomes" id="UP001154282">
    <property type="component" value="Unassembled WGS sequence"/>
</dbReference>
<feature type="transmembrane region" description="Helical" evidence="1">
    <location>
        <begin position="21"/>
        <end position="47"/>
    </location>
</feature>
<evidence type="ECO:0000313" key="3">
    <source>
        <dbReference type="Proteomes" id="UP001154282"/>
    </source>
</evidence>
<keyword evidence="3" id="KW-1185">Reference proteome</keyword>
<accession>A0AAV0P7D2</accession>
<name>A0AAV0P7D2_9ROSI</name>
<keyword evidence="1" id="KW-0812">Transmembrane</keyword>
<proteinExistence type="predicted"/>
<organism evidence="2 3">
    <name type="scientific">Linum tenue</name>
    <dbReference type="NCBI Taxonomy" id="586396"/>
    <lineage>
        <taxon>Eukaryota</taxon>
        <taxon>Viridiplantae</taxon>
        <taxon>Streptophyta</taxon>
        <taxon>Embryophyta</taxon>
        <taxon>Tracheophyta</taxon>
        <taxon>Spermatophyta</taxon>
        <taxon>Magnoliopsida</taxon>
        <taxon>eudicotyledons</taxon>
        <taxon>Gunneridae</taxon>
        <taxon>Pentapetalae</taxon>
        <taxon>rosids</taxon>
        <taxon>fabids</taxon>
        <taxon>Malpighiales</taxon>
        <taxon>Linaceae</taxon>
        <taxon>Linum</taxon>
    </lineage>
</organism>
<evidence type="ECO:0000256" key="1">
    <source>
        <dbReference type="SAM" id="Phobius"/>
    </source>
</evidence>
<comment type="caution">
    <text evidence="2">The sequence shown here is derived from an EMBL/GenBank/DDBJ whole genome shotgun (WGS) entry which is preliminary data.</text>
</comment>